<evidence type="ECO:0000313" key="8">
    <source>
        <dbReference type="Proteomes" id="UP000805841"/>
    </source>
</evidence>
<evidence type="ECO:0000259" key="6">
    <source>
        <dbReference type="Pfam" id="PF00155"/>
    </source>
</evidence>
<keyword evidence="4" id="KW-0456">Lyase</keyword>
<dbReference type="RefSeq" id="WP_190420637.1">
    <property type="nucleotide sequence ID" value="NZ_JAAOCA010000013.1"/>
</dbReference>
<dbReference type="InterPro" id="IPR015421">
    <property type="entry name" value="PyrdxlP-dep_Trfase_major"/>
</dbReference>
<dbReference type="GO" id="GO:0008483">
    <property type="term" value="F:transaminase activity"/>
    <property type="evidence" value="ECO:0007669"/>
    <property type="project" value="UniProtKB-KW"/>
</dbReference>
<dbReference type="CDD" id="cd00609">
    <property type="entry name" value="AAT_like"/>
    <property type="match status" value="1"/>
</dbReference>
<dbReference type="InterPro" id="IPR051798">
    <property type="entry name" value="Class-II_PLP-Dep_Aminotrans"/>
</dbReference>
<dbReference type="NCBIfam" id="TIGR04350">
    <property type="entry name" value="C_S_lyase_PatB"/>
    <property type="match status" value="1"/>
</dbReference>
<comment type="similarity">
    <text evidence="5">Belongs to the class-II pyridoxal-phosphate-dependent aminotransferase family. MalY/PatB cystathionine beta-lyase subfamily.</text>
</comment>
<dbReference type="InterPro" id="IPR015424">
    <property type="entry name" value="PyrdxlP-dep_Trfase"/>
</dbReference>
<evidence type="ECO:0000313" key="7">
    <source>
        <dbReference type="EMBL" id="MBD1599359.1"/>
    </source>
</evidence>
<feature type="domain" description="Aminotransferase class I/classII large" evidence="6">
    <location>
        <begin position="49"/>
        <end position="374"/>
    </location>
</feature>
<keyword evidence="7" id="KW-0808">Transferase</keyword>
<keyword evidence="3" id="KW-0663">Pyridoxal phosphate</keyword>
<protein>
    <recommendedName>
        <fullName evidence="2">cysteine-S-conjugate beta-lyase</fullName>
        <ecNumber evidence="2">4.4.1.13</ecNumber>
    </recommendedName>
</protein>
<dbReference type="InterPro" id="IPR027619">
    <property type="entry name" value="C-S_lyase_PatB-like"/>
</dbReference>
<keyword evidence="8" id="KW-1185">Reference proteome</keyword>
<keyword evidence="7" id="KW-0032">Aminotransferase</keyword>
<dbReference type="Gene3D" id="3.40.640.10">
    <property type="entry name" value="Type I PLP-dependent aspartate aminotransferase-like (Major domain)"/>
    <property type="match status" value="1"/>
</dbReference>
<dbReference type="InterPro" id="IPR004839">
    <property type="entry name" value="Aminotransferase_I/II_large"/>
</dbReference>
<dbReference type="Pfam" id="PF00155">
    <property type="entry name" value="Aminotran_1_2"/>
    <property type="match status" value="1"/>
</dbReference>
<dbReference type="SUPFAM" id="SSF53383">
    <property type="entry name" value="PLP-dependent transferases"/>
    <property type="match status" value="1"/>
</dbReference>
<organism evidence="7 8">
    <name type="scientific">Pseudomonas typographi</name>
    <dbReference type="NCBI Taxonomy" id="2715964"/>
    <lineage>
        <taxon>Bacteria</taxon>
        <taxon>Pseudomonadati</taxon>
        <taxon>Pseudomonadota</taxon>
        <taxon>Gammaproteobacteria</taxon>
        <taxon>Pseudomonadales</taxon>
        <taxon>Pseudomonadaceae</taxon>
        <taxon>Pseudomonas</taxon>
    </lineage>
</organism>
<comment type="caution">
    <text evidence="7">The sequence shown here is derived from an EMBL/GenBank/DDBJ whole genome shotgun (WGS) entry which is preliminary data.</text>
</comment>
<evidence type="ECO:0000256" key="3">
    <source>
        <dbReference type="ARBA" id="ARBA00022898"/>
    </source>
</evidence>
<sequence length="382" mass="41254">MNALFDTVLPRASTDSSKWSAYPADVLPMWVADMDFAAAPVIIDGIRERLGHPALGYATATAAWRADVVAYLQRRYGWVVSEAALVPLPGVVPGCNMALGALAPADKPVVVKVPNYPPLRAAAAHWGLEQRVVTLEADASGQWHCDPDTLAGALHGAGVLLLSNPHNPVGKAYSREELLQLAQVCEQQGVLVISDEIHADLLFEGRRHVPIASLGPEIAARTITLMSASKAYNIAGLKTAFAVITDPELRRRFQQGHKGMVDSVNVLGLEATRIAFSQAEPWLEQLLGYLQGNRDWLAATLAERAPAIRMHLPQATYLAWLDCRGLGLDDPQRFFLDKGRVAFSAGTDFGQAGQGFVRLNFGCPRALLQEGVARMLQALEGA</sequence>
<evidence type="ECO:0000256" key="2">
    <source>
        <dbReference type="ARBA" id="ARBA00012224"/>
    </source>
</evidence>
<dbReference type="InterPro" id="IPR015422">
    <property type="entry name" value="PyrdxlP-dep_Trfase_small"/>
</dbReference>
<dbReference type="PANTHER" id="PTHR43525:SF1">
    <property type="entry name" value="PROTEIN MALY"/>
    <property type="match status" value="1"/>
</dbReference>
<gene>
    <name evidence="7" type="ORF">HAQ05_11675</name>
</gene>
<dbReference type="EMBL" id="JAAOCA010000013">
    <property type="protein sequence ID" value="MBD1599359.1"/>
    <property type="molecule type" value="Genomic_DNA"/>
</dbReference>
<dbReference type="EC" id="4.4.1.13" evidence="2"/>
<evidence type="ECO:0000256" key="1">
    <source>
        <dbReference type="ARBA" id="ARBA00001933"/>
    </source>
</evidence>
<reference evidence="7 8" key="1">
    <citation type="journal article" date="2020" name="Insects">
        <title>Bacteria Belonging to Pseudomonas typographi sp. nov. from the Bark Beetle Ips typographus Have Genomic Potential to Aid in the Host Ecology.</title>
        <authorList>
            <person name="Peral-Aranega E."/>
            <person name="Saati-Santamaria Z."/>
            <person name="Kolarik M."/>
            <person name="Rivas R."/>
            <person name="Garcia-Fraile P."/>
        </authorList>
    </citation>
    <scope>NUCLEOTIDE SEQUENCE [LARGE SCALE GENOMIC DNA]</scope>
    <source>
        <strain evidence="7 8">CA3A</strain>
    </source>
</reference>
<dbReference type="PANTHER" id="PTHR43525">
    <property type="entry name" value="PROTEIN MALY"/>
    <property type="match status" value="1"/>
</dbReference>
<evidence type="ECO:0000256" key="5">
    <source>
        <dbReference type="ARBA" id="ARBA00037974"/>
    </source>
</evidence>
<name>A0ABR7Z1I1_9PSED</name>
<comment type="cofactor">
    <cofactor evidence="1">
        <name>pyridoxal 5'-phosphate</name>
        <dbReference type="ChEBI" id="CHEBI:597326"/>
    </cofactor>
</comment>
<proteinExistence type="inferred from homology"/>
<dbReference type="Gene3D" id="3.90.1150.10">
    <property type="entry name" value="Aspartate Aminotransferase, domain 1"/>
    <property type="match status" value="1"/>
</dbReference>
<evidence type="ECO:0000256" key="4">
    <source>
        <dbReference type="ARBA" id="ARBA00023239"/>
    </source>
</evidence>
<accession>A0ABR7Z1I1</accession>
<dbReference type="Proteomes" id="UP000805841">
    <property type="component" value="Unassembled WGS sequence"/>
</dbReference>